<evidence type="ECO:0000313" key="3">
    <source>
        <dbReference type="Proteomes" id="UP000008817"/>
    </source>
</evidence>
<dbReference type="KEGG" id="rec:RHECIAT_CH0002792"/>
<dbReference type="eggNOG" id="ENOG5032ZYT">
    <property type="taxonomic scope" value="Bacteria"/>
</dbReference>
<organism evidence="2 3">
    <name type="scientific">Rhizobium etli (strain CIAT 652)</name>
    <dbReference type="NCBI Taxonomy" id="491916"/>
    <lineage>
        <taxon>Bacteria</taxon>
        <taxon>Pseudomonadati</taxon>
        <taxon>Pseudomonadota</taxon>
        <taxon>Alphaproteobacteria</taxon>
        <taxon>Hyphomicrobiales</taxon>
        <taxon>Rhizobiaceae</taxon>
        <taxon>Rhizobium/Agrobacterium group</taxon>
        <taxon>Rhizobium</taxon>
    </lineage>
</organism>
<reference evidence="2 3" key="1">
    <citation type="submission" date="2008-04" db="EMBL/GenBank/DDBJ databases">
        <title>Genome diversity and DNA divergence of Rhizobium etli.</title>
        <authorList>
            <person name="Gonzalez V."/>
            <person name="Acosta J.L."/>
            <person name="Santamaria R.I."/>
            <person name="Bustos P."/>
            <person name="Hernandez-Gonzalez I.L."/>
            <person name="Fernandez J.L."/>
            <person name="Diaz R."/>
            <person name="Flores M."/>
            <person name="Mora J."/>
            <person name="Palacios R."/>
            <person name="Davila G."/>
        </authorList>
    </citation>
    <scope>NUCLEOTIDE SEQUENCE [LARGE SCALE GENOMIC DNA]</scope>
    <source>
        <strain evidence="2 3">CIAT 652</strain>
    </source>
</reference>
<evidence type="ECO:0000313" key="2">
    <source>
        <dbReference type="EMBL" id="ACE91743.1"/>
    </source>
</evidence>
<sequence>MSPRIHDARGRASLLEQRFRSNWRCGLVAAFSRPDSGHLFGTKDGRGCFNCDFGLTLTCPPGWVSLDFEEIRIMKTSSRFRSVAAAVIAAAGVSFAGSAYADSGTISFSVYKAAFFVGGSGGEGTLTFHGRHYPISVGGISGGLAFGASKTNFHGTVRHIRRARDVTGVYGAAGGGGAVGKGAQVIVMTNDKGAELELSGKQVGLQVNADISGLAITVK</sequence>
<evidence type="ECO:0000256" key="1">
    <source>
        <dbReference type="SAM" id="Phobius"/>
    </source>
</evidence>
<dbReference type="EMBL" id="CP001074">
    <property type="protein sequence ID" value="ACE91743.1"/>
    <property type="molecule type" value="Genomic_DNA"/>
</dbReference>
<dbReference type="Proteomes" id="UP000008817">
    <property type="component" value="Chromosome"/>
</dbReference>
<keyword evidence="1" id="KW-1133">Transmembrane helix</keyword>
<dbReference type="AlphaFoldDB" id="B3PSP5"/>
<feature type="transmembrane region" description="Helical" evidence="1">
    <location>
        <begin position="82"/>
        <end position="101"/>
    </location>
</feature>
<gene>
    <name evidence="2" type="ordered locus">RHECIAT_CH0002792</name>
</gene>
<keyword evidence="1" id="KW-0472">Membrane</keyword>
<protein>
    <submittedName>
        <fullName evidence="2">Hypothetical conserved protein</fullName>
    </submittedName>
</protein>
<keyword evidence="1" id="KW-0812">Transmembrane</keyword>
<dbReference type="HOGENOM" id="CLU_1260600_0_0_5"/>
<accession>B3PSP5</accession>
<name>B3PSP5_RHIE6</name>
<proteinExistence type="predicted"/>